<evidence type="ECO:0000256" key="1">
    <source>
        <dbReference type="SAM" id="Phobius"/>
    </source>
</evidence>
<accession>A0ABW0BNG8</accession>
<name>A0ABW0BNG8_9ACTN</name>
<feature type="transmembrane region" description="Helical" evidence="1">
    <location>
        <begin position="21"/>
        <end position="44"/>
    </location>
</feature>
<keyword evidence="1" id="KW-0472">Membrane</keyword>
<evidence type="ECO:0000313" key="2">
    <source>
        <dbReference type="EMBL" id="MFC5178934.1"/>
    </source>
</evidence>
<keyword evidence="1" id="KW-0812">Transmembrane</keyword>
<dbReference type="RefSeq" id="WP_378592716.1">
    <property type="nucleotide sequence ID" value="NZ_JBHSKD010000027.1"/>
</dbReference>
<protein>
    <submittedName>
        <fullName evidence="2">Uncharacterized protein</fullName>
    </submittedName>
</protein>
<keyword evidence="1" id="KW-1133">Transmembrane helix</keyword>
<keyword evidence="3" id="KW-1185">Reference proteome</keyword>
<organism evidence="2 3">
    <name type="scientific">Nocardioides taihuensis</name>
    <dbReference type="NCBI Taxonomy" id="1835606"/>
    <lineage>
        <taxon>Bacteria</taxon>
        <taxon>Bacillati</taxon>
        <taxon>Actinomycetota</taxon>
        <taxon>Actinomycetes</taxon>
        <taxon>Propionibacteriales</taxon>
        <taxon>Nocardioidaceae</taxon>
        <taxon>Nocardioides</taxon>
    </lineage>
</organism>
<comment type="caution">
    <text evidence="2">The sequence shown here is derived from an EMBL/GenBank/DDBJ whole genome shotgun (WGS) entry which is preliminary data.</text>
</comment>
<dbReference type="EMBL" id="JBHSKD010000027">
    <property type="protein sequence ID" value="MFC5178934.1"/>
    <property type="molecule type" value="Genomic_DNA"/>
</dbReference>
<gene>
    <name evidence="2" type="ORF">ACFPGP_19790</name>
</gene>
<dbReference type="Proteomes" id="UP001596087">
    <property type="component" value="Unassembled WGS sequence"/>
</dbReference>
<reference evidence="3" key="1">
    <citation type="journal article" date="2019" name="Int. J. Syst. Evol. Microbiol.">
        <title>The Global Catalogue of Microorganisms (GCM) 10K type strain sequencing project: providing services to taxonomists for standard genome sequencing and annotation.</title>
        <authorList>
            <consortium name="The Broad Institute Genomics Platform"/>
            <consortium name="The Broad Institute Genome Sequencing Center for Infectious Disease"/>
            <person name="Wu L."/>
            <person name="Ma J."/>
        </authorList>
    </citation>
    <scope>NUCLEOTIDE SEQUENCE [LARGE SCALE GENOMIC DNA]</scope>
    <source>
        <strain evidence="3">DFY41</strain>
    </source>
</reference>
<evidence type="ECO:0000313" key="3">
    <source>
        <dbReference type="Proteomes" id="UP001596087"/>
    </source>
</evidence>
<proteinExistence type="predicted"/>
<sequence length="48" mass="5104">MSIAQDAPVTRRVRHQAREAVAVMAFSLGTSVAVATCLVLLTHLGRQA</sequence>